<keyword evidence="3" id="KW-0597">Phosphoprotein</keyword>
<keyword evidence="4" id="KW-0808">Transferase</keyword>
<sequence length="404" mass="43829">MPACCAGRATRISPDRQSPAPDGYIRDSGGVCVPEHGRADRANARDAASPVFPSLVRLLLDQLDEGVLLLDRDDRIRLWNRAYHEMLDIPREMFVDGGVIAPLIRHLAERGDYGPGDPAALADGIAAAVRARTAAQGERQMANGSIIAAQWIPLDGGWFLFRLRDVTGERNASRFKDELIATVSHELRTPLTVISGALALLRAGTAAGEAHSGELIEVAHKNSERLARLVNDLLDIDKLQSGAPDFRFEPNEMGVLLTAAVEQNRPYADGLGIALALELPDRPVTAEVDRDRLLQVMSNLLSNAAKFSVVGSRVRVRLTPGTADLRISVIDKGRGMSEEFRRRLFTRFAQENRSSEHGQIGTGLGLAICKSIVEGHGGQIHVDTQEGVGTIFHVDLPFRQSPAG</sequence>
<evidence type="ECO:0000313" key="10">
    <source>
        <dbReference type="EMBL" id="PCE43374.1"/>
    </source>
</evidence>
<dbReference type="InterPro" id="IPR050736">
    <property type="entry name" value="Sensor_HK_Regulatory"/>
</dbReference>
<feature type="region of interest" description="Disordered" evidence="8">
    <location>
        <begin position="6"/>
        <end position="27"/>
    </location>
</feature>
<dbReference type="GO" id="GO:0000155">
    <property type="term" value="F:phosphorelay sensor kinase activity"/>
    <property type="evidence" value="ECO:0007669"/>
    <property type="project" value="InterPro"/>
</dbReference>
<keyword evidence="6" id="KW-0902">Two-component regulatory system</keyword>
<dbReference type="InterPro" id="IPR035965">
    <property type="entry name" value="PAS-like_dom_sf"/>
</dbReference>
<evidence type="ECO:0000259" key="9">
    <source>
        <dbReference type="PROSITE" id="PS50109"/>
    </source>
</evidence>
<dbReference type="EC" id="2.7.13.3" evidence="2"/>
<dbReference type="Pfam" id="PF00512">
    <property type="entry name" value="HisKA"/>
    <property type="match status" value="1"/>
</dbReference>
<dbReference type="InterPro" id="IPR036890">
    <property type="entry name" value="HATPase_C_sf"/>
</dbReference>
<dbReference type="FunFam" id="3.30.565.10:FF:000006">
    <property type="entry name" value="Sensor histidine kinase WalK"/>
    <property type="match status" value="1"/>
</dbReference>
<gene>
    <name evidence="10" type="ORF">COO09_06335</name>
</gene>
<dbReference type="CDD" id="cd00130">
    <property type="entry name" value="PAS"/>
    <property type="match status" value="1"/>
</dbReference>
<comment type="catalytic activity">
    <reaction evidence="1">
        <text>ATP + protein L-histidine = ADP + protein N-phospho-L-histidine.</text>
        <dbReference type="EC" id="2.7.13.3"/>
    </reaction>
</comment>
<dbReference type="InterPro" id="IPR004358">
    <property type="entry name" value="Sig_transdc_His_kin-like_C"/>
</dbReference>
<dbReference type="PROSITE" id="PS50109">
    <property type="entry name" value="HIS_KIN"/>
    <property type="match status" value="1"/>
</dbReference>
<dbReference type="Gene3D" id="3.30.450.20">
    <property type="entry name" value="PAS domain"/>
    <property type="match status" value="1"/>
</dbReference>
<feature type="domain" description="Histidine kinase" evidence="9">
    <location>
        <begin position="182"/>
        <end position="400"/>
    </location>
</feature>
<dbReference type="FunFam" id="1.10.287.130:FF:000001">
    <property type="entry name" value="Two-component sensor histidine kinase"/>
    <property type="match status" value="1"/>
</dbReference>
<evidence type="ECO:0000256" key="1">
    <source>
        <dbReference type="ARBA" id="ARBA00000085"/>
    </source>
</evidence>
<evidence type="ECO:0000256" key="8">
    <source>
        <dbReference type="SAM" id="MobiDB-lite"/>
    </source>
</evidence>
<dbReference type="CDD" id="cd00082">
    <property type="entry name" value="HisKA"/>
    <property type="match status" value="1"/>
</dbReference>
<dbReference type="SUPFAM" id="SSF55785">
    <property type="entry name" value="PYP-like sensor domain (PAS domain)"/>
    <property type="match status" value="1"/>
</dbReference>
<proteinExistence type="predicted"/>
<keyword evidence="11" id="KW-1185">Reference proteome</keyword>
<evidence type="ECO:0000256" key="6">
    <source>
        <dbReference type="ARBA" id="ARBA00023012"/>
    </source>
</evidence>
<dbReference type="Gene3D" id="3.30.565.10">
    <property type="entry name" value="Histidine kinase-like ATPase, C-terminal domain"/>
    <property type="match status" value="1"/>
</dbReference>
<evidence type="ECO:0000256" key="5">
    <source>
        <dbReference type="ARBA" id="ARBA00022777"/>
    </source>
</evidence>
<dbReference type="InterPro" id="IPR003661">
    <property type="entry name" value="HisK_dim/P_dom"/>
</dbReference>
<dbReference type="EMBL" id="NWUF01000004">
    <property type="protein sequence ID" value="PCE43374.1"/>
    <property type="molecule type" value="Genomic_DNA"/>
</dbReference>
<keyword evidence="7" id="KW-0472">Membrane</keyword>
<dbReference type="SUPFAM" id="SSF47384">
    <property type="entry name" value="Homodimeric domain of signal transducing histidine kinase"/>
    <property type="match status" value="1"/>
</dbReference>
<dbReference type="SMART" id="SM00388">
    <property type="entry name" value="HisKA"/>
    <property type="match status" value="1"/>
</dbReference>
<organism evidence="10 11">
    <name type="scientific">Rhizorhabdus dicambivorans</name>
    <dbReference type="NCBI Taxonomy" id="1850238"/>
    <lineage>
        <taxon>Bacteria</taxon>
        <taxon>Pseudomonadati</taxon>
        <taxon>Pseudomonadota</taxon>
        <taxon>Alphaproteobacteria</taxon>
        <taxon>Sphingomonadales</taxon>
        <taxon>Sphingomonadaceae</taxon>
        <taxon>Rhizorhabdus</taxon>
    </lineage>
</organism>
<evidence type="ECO:0000256" key="7">
    <source>
        <dbReference type="ARBA" id="ARBA00023136"/>
    </source>
</evidence>
<dbReference type="AlphaFoldDB" id="A0A2A4FY52"/>
<evidence type="ECO:0000313" key="11">
    <source>
        <dbReference type="Proteomes" id="UP000218934"/>
    </source>
</evidence>
<evidence type="ECO:0000256" key="2">
    <source>
        <dbReference type="ARBA" id="ARBA00012438"/>
    </source>
</evidence>
<accession>A0A2A4FY52</accession>
<dbReference type="PRINTS" id="PR00344">
    <property type="entry name" value="BCTRLSENSOR"/>
</dbReference>
<dbReference type="Proteomes" id="UP000218934">
    <property type="component" value="Unassembled WGS sequence"/>
</dbReference>
<dbReference type="Gene3D" id="1.10.287.130">
    <property type="match status" value="1"/>
</dbReference>
<name>A0A2A4FY52_9SPHN</name>
<protein>
    <recommendedName>
        <fullName evidence="2">histidine kinase</fullName>
        <ecNumber evidence="2">2.7.13.3</ecNumber>
    </recommendedName>
</protein>
<comment type="caution">
    <text evidence="10">The sequence shown here is derived from an EMBL/GenBank/DDBJ whole genome shotgun (WGS) entry which is preliminary data.</text>
</comment>
<dbReference type="InterPro" id="IPR005467">
    <property type="entry name" value="His_kinase_dom"/>
</dbReference>
<dbReference type="KEGG" id="rdi:CMV14_01290"/>
<dbReference type="InterPro" id="IPR000014">
    <property type="entry name" value="PAS"/>
</dbReference>
<keyword evidence="5" id="KW-0418">Kinase</keyword>
<evidence type="ECO:0000256" key="3">
    <source>
        <dbReference type="ARBA" id="ARBA00022553"/>
    </source>
</evidence>
<dbReference type="SUPFAM" id="SSF55874">
    <property type="entry name" value="ATPase domain of HSP90 chaperone/DNA topoisomerase II/histidine kinase"/>
    <property type="match status" value="1"/>
</dbReference>
<dbReference type="InterPro" id="IPR003594">
    <property type="entry name" value="HATPase_dom"/>
</dbReference>
<dbReference type="PANTHER" id="PTHR43711:SF1">
    <property type="entry name" value="HISTIDINE KINASE 1"/>
    <property type="match status" value="1"/>
</dbReference>
<reference evidence="10 11" key="1">
    <citation type="submission" date="2017-09" db="EMBL/GenBank/DDBJ databases">
        <title>The Catabolism of 3,6-Dichlorosalicylic acid is Initiated by the Cytochrome P450 Monooxygenase DsmABC in Rhizorhabdus dicambivorans Ndbn-20.</title>
        <authorList>
            <person name="Na L."/>
        </authorList>
    </citation>
    <scope>NUCLEOTIDE SEQUENCE [LARGE SCALE GENOMIC DNA]</scope>
    <source>
        <strain evidence="10 11">Ndbn-20m</strain>
    </source>
</reference>
<dbReference type="Pfam" id="PF02518">
    <property type="entry name" value="HATPase_c"/>
    <property type="match status" value="1"/>
</dbReference>
<dbReference type="Pfam" id="PF12860">
    <property type="entry name" value="PAS_7"/>
    <property type="match status" value="1"/>
</dbReference>
<evidence type="ECO:0000256" key="4">
    <source>
        <dbReference type="ARBA" id="ARBA00022679"/>
    </source>
</evidence>
<dbReference type="SMART" id="SM00387">
    <property type="entry name" value="HATPase_c"/>
    <property type="match status" value="1"/>
</dbReference>
<dbReference type="PANTHER" id="PTHR43711">
    <property type="entry name" value="TWO-COMPONENT HISTIDINE KINASE"/>
    <property type="match status" value="1"/>
</dbReference>
<dbReference type="InterPro" id="IPR036097">
    <property type="entry name" value="HisK_dim/P_sf"/>
</dbReference>